<reference evidence="2 3" key="1">
    <citation type="submission" date="2011-05" db="EMBL/GenBank/DDBJ databases">
        <title>Complete sequence of chromosome of Frankia symbiont of Datisca glomerata.</title>
        <authorList>
            <consortium name="US DOE Joint Genome Institute"/>
            <person name="Lucas S."/>
            <person name="Han J."/>
            <person name="Lapidus A."/>
            <person name="Cheng J.-F."/>
            <person name="Goodwin L."/>
            <person name="Pitluck S."/>
            <person name="Peters L."/>
            <person name="Mikhailova N."/>
            <person name="Chertkov O."/>
            <person name="Teshima H."/>
            <person name="Han C."/>
            <person name="Tapia R."/>
            <person name="Land M."/>
            <person name="Hauser L."/>
            <person name="Kyrpides N."/>
            <person name="Ivanova N."/>
            <person name="Pagani I."/>
            <person name="Berry A."/>
            <person name="Pawlowski K."/>
            <person name="Persson T."/>
            <person name="Vanden Heuvel B."/>
            <person name="Benson D."/>
            <person name="Woyke T."/>
        </authorList>
    </citation>
    <scope>NUCLEOTIDE SEQUENCE [LARGE SCALE GENOMIC DNA]</scope>
    <source>
        <strain evidence="3">4085684</strain>
    </source>
</reference>
<dbReference type="HOGENOM" id="CLU_2568864_0_0_11"/>
<name>F8AZ84_9ACTN</name>
<dbReference type="AlphaFoldDB" id="F8AZ84"/>
<evidence type="ECO:0000313" key="2">
    <source>
        <dbReference type="EMBL" id="AEH10557.1"/>
    </source>
</evidence>
<protein>
    <recommendedName>
        <fullName evidence="4">CopG family transcriptional regulator</fullName>
    </recommendedName>
</protein>
<organism evidence="2 3">
    <name type="scientific">Candidatus Protofrankia datiscae</name>
    <dbReference type="NCBI Taxonomy" id="2716812"/>
    <lineage>
        <taxon>Bacteria</taxon>
        <taxon>Bacillati</taxon>
        <taxon>Actinomycetota</taxon>
        <taxon>Actinomycetes</taxon>
        <taxon>Frankiales</taxon>
        <taxon>Frankiaceae</taxon>
        <taxon>Protofrankia</taxon>
    </lineage>
</organism>
<dbReference type="STRING" id="656024.FsymDg_3251"/>
<gene>
    <name evidence="2" type="ordered locus">FsymDg_3251</name>
</gene>
<sequence length="81" mass="9087">MAPPPSRTECVIKHGDSVPEDLVPRADARTGPRRFSDAAARAGARRVHARQLREIIEEYERERGPLDIDGVQDALTEWPDI</sequence>
<keyword evidence="3" id="KW-1185">Reference proteome</keyword>
<proteinExistence type="predicted"/>
<feature type="region of interest" description="Disordered" evidence="1">
    <location>
        <begin position="21"/>
        <end position="42"/>
    </location>
</feature>
<feature type="compositionally biased region" description="Basic and acidic residues" evidence="1">
    <location>
        <begin position="21"/>
        <end position="36"/>
    </location>
</feature>
<dbReference type="Proteomes" id="UP000001549">
    <property type="component" value="Chromosome"/>
</dbReference>
<evidence type="ECO:0000313" key="3">
    <source>
        <dbReference type="Proteomes" id="UP000001549"/>
    </source>
</evidence>
<dbReference type="KEGG" id="fsy:FsymDg_3251"/>
<evidence type="ECO:0000256" key="1">
    <source>
        <dbReference type="SAM" id="MobiDB-lite"/>
    </source>
</evidence>
<accession>F8AZ84</accession>
<evidence type="ECO:0008006" key="4">
    <source>
        <dbReference type="Google" id="ProtNLM"/>
    </source>
</evidence>
<dbReference type="EMBL" id="CP002801">
    <property type="protein sequence ID" value="AEH10557.1"/>
    <property type="molecule type" value="Genomic_DNA"/>
</dbReference>